<proteinExistence type="predicted"/>
<accession>A0ACB8EV06</accession>
<dbReference type="EMBL" id="CM037628">
    <property type="protein sequence ID" value="KAH7996789.1"/>
    <property type="molecule type" value="Genomic_DNA"/>
</dbReference>
<comment type="caution">
    <text evidence="1">The sequence shown here is derived from an EMBL/GenBank/DDBJ whole genome shotgun (WGS) entry which is preliminary data.</text>
</comment>
<dbReference type="Proteomes" id="UP000827872">
    <property type="component" value="Linkage Group LG15"/>
</dbReference>
<organism evidence="1 2">
    <name type="scientific">Sphaerodactylus townsendi</name>
    <dbReference type="NCBI Taxonomy" id="933632"/>
    <lineage>
        <taxon>Eukaryota</taxon>
        <taxon>Metazoa</taxon>
        <taxon>Chordata</taxon>
        <taxon>Craniata</taxon>
        <taxon>Vertebrata</taxon>
        <taxon>Euteleostomi</taxon>
        <taxon>Lepidosauria</taxon>
        <taxon>Squamata</taxon>
        <taxon>Bifurcata</taxon>
        <taxon>Gekkota</taxon>
        <taxon>Sphaerodactylidae</taxon>
        <taxon>Sphaerodactylus</taxon>
    </lineage>
</organism>
<reference evidence="1" key="1">
    <citation type="submission" date="2021-08" db="EMBL/GenBank/DDBJ databases">
        <title>The first chromosome-level gecko genome reveals the dynamic sex chromosomes of Neotropical dwarf geckos (Sphaerodactylidae: Sphaerodactylus).</title>
        <authorList>
            <person name="Pinto B.J."/>
            <person name="Keating S.E."/>
            <person name="Gamble T."/>
        </authorList>
    </citation>
    <scope>NUCLEOTIDE SEQUENCE</scope>
    <source>
        <strain evidence="1">TG3544</strain>
    </source>
</reference>
<sequence length="104" mass="12146">MLPALVFLNCTLWGRLNRFSWLPLCSHGCCYPNPSDGVFFEVWFTHVRERGTKQQNGLFQPAQKDDLLFLKKKNYCKQNINTAKKEGNTCFPTVLLFCSHCFFF</sequence>
<protein>
    <submittedName>
        <fullName evidence="1">Uncharacterized protein</fullName>
    </submittedName>
</protein>
<keyword evidence="2" id="KW-1185">Reference proteome</keyword>
<name>A0ACB8EV06_9SAUR</name>
<gene>
    <name evidence="1" type="ORF">K3G42_010976</name>
</gene>
<evidence type="ECO:0000313" key="1">
    <source>
        <dbReference type="EMBL" id="KAH7996789.1"/>
    </source>
</evidence>
<evidence type="ECO:0000313" key="2">
    <source>
        <dbReference type="Proteomes" id="UP000827872"/>
    </source>
</evidence>